<sequence length="131" mass="14785">MTAAATTQYAPSMQKTIGAHSEPSDRNFPVETKIFCGRNACLNMYEVFDFNDRQLPLALKPASKELNKKTLQTQIGPEDKKKEGSSDWRSVKSSIITVKGDLIIHLETCSNDVDSEQQGYWERKWHYGVAS</sequence>
<evidence type="ECO:0000313" key="2">
    <source>
        <dbReference type="EMBL" id="KAH6648128.1"/>
    </source>
</evidence>
<organism evidence="2 3">
    <name type="scientific">Truncatella angustata</name>
    <dbReference type="NCBI Taxonomy" id="152316"/>
    <lineage>
        <taxon>Eukaryota</taxon>
        <taxon>Fungi</taxon>
        <taxon>Dikarya</taxon>
        <taxon>Ascomycota</taxon>
        <taxon>Pezizomycotina</taxon>
        <taxon>Sordariomycetes</taxon>
        <taxon>Xylariomycetidae</taxon>
        <taxon>Amphisphaeriales</taxon>
        <taxon>Sporocadaceae</taxon>
        <taxon>Truncatella</taxon>
    </lineage>
</organism>
<comment type="caution">
    <text evidence="2">The sequence shown here is derived from an EMBL/GenBank/DDBJ whole genome shotgun (WGS) entry which is preliminary data.</text>
</comment>
<feature type="compositionally biased region" description="Basic and acidic residues" evidence="1">
    <location>
        <begin position="77"/>
        <end position="87"/>
    </location>
</feature>
<evidence type="ECO:0000256" key="1">
    <source>
        <dbReference type="SAM" id="MobiDB-lite"/>
    </source>
</evidence>
<name>A0A9P8UDV7_9PEZI</name>
<gene>
    <name evidence="2" type="ORF">BKA67DRAFT_649759</name>
</gene>
<dbReference type="GeneID" id="70134915"/>
<dbReference type="AlphaFoldDB" id="A0A9P8UDV7"/>
<evidence type="ECO:0000313" key="3">
    <source>
        <dbReference type="Proteomes" id="UP000758603"/>
    </source>
</evidence>
<dbReference type="EMBL" id="JAGPXC010000008">
    <property type="protein sequence ID" value="KAH6648128.1"/>
    <property type="molecule type" value="Genomic_DNA"/>
</dbReference>
<protein>
    <submittedName>
        <fullName evidence="2">Uncharacterized protein</fullName>
    </submittedName>
</protein>
<dbReference type="Proteomes" id="UP000758603">
    <property type="component" value="Unassembled WGS sequence"/>
</dbReference>
<feature type="region of interest" description="Disordered" evidence="1">
    <location>
        <begin position="68"/>
        <end position="87"/>
    </location>
</feature>
<reference evidence="2" key="1">
    <citation type="journal article" date="2021" name="Nat. Commun.">
        <title>Genetic determinants of endophytism in the Arabidopsis root mycobiome.</title>
        <authorList>
            <person name="Mesny F."/>
            <person name="Miyauchi S."/>
            <person name="Thiergart T."/>
            <person name="Pickel B."/>
            <person name="Atanasova L."/>
            <person name="Karlsson M."/>
            <person name="Huettel B."/>
            <person name="Barry K.W."/>
            <person name="Haridas S."/>
            <person name="Chen C."/>
            <person name="Bauer D."/>
            <person name="Andreopoulos W."/>
            <person name="Pangilinan J."/>
            <person name="LaButti K."/>
            <person name="Riley R."/>
            <person name="Lipzen A."/>
            <person name="Clum A."/>
            <person name="Drula E."/>
            <person name="Henrissat B."/>
            <person name="Kohler A."/>
            <person name="Grigoriev I.V."/>
            <person name="Martin F.M."/>
            <person name="Hacquard S."/>
        </authorList>
    </citation>
    <scope>NUCLEOTIDE SEQUENCE</scope>
    <source>
        <strain evidence="2">MPI-SDFR-AT-0073</strain>
    </source>
</reference>
<dbReference type="RefSeq" id="XP_045954640.1">
    <property type="nucleotide sequence ID" value="XM_046106024.1"/>
</dbReference>
<proteinExistence type="predicted"/>
<keyword evidence="3" id="KW-1185">Reference proteome</keyword>
<feature type="region of interest" description="Disordered" evidence="1">
    <location>
        <begin position="1"/>
        <end position="24"/>
    </location>
</feature>
<feature type="compositionally biased region" description="Polar residues" evidence="1">
    <location>
        <begin position="1"/>
        <end position="15"/>
    </location>
</feature>
<accession>A0A9P8UDV7</accession>